<feature type="compositionally biased region" description="Low complexity" evidence="1">
    <location>
        <begin position="399"/>
        <end position="408"/>
    </location>
</feature>
<dbReference type="Proteomes" id="UP000193240">
    <property type="component" value="Unassembled WGS sequence"/>
</dbReference>
<reference evidence="2 3" key="1">
    <citation type="journal article" date="2017" name="Genome Announc.">
        <title>Genome sequence of the saprophytic ascomycete Epicoccum nigrum ICMP 19927 strain isolated from New Zealand.</title>
        <authorList>
            <person name="Fokin M."/>
            <person name="Fleetwood D."/>
            <person name="Weir B.S."/>
            <person name="Villas-Boas S.G."/>
        </authorList>
    </citation>
    <scope>NUCLEOTIDE SEQUENCE [LARGE SCALE GENOMIC DNA]</scope>
    <source>
        <strain evidence="2 3">ICMP 19927</strain>
    </source>
</reference>
<feature type="compositionally biased region" description="Acidic residues" evidence="1">
    <location>
        <begin position="343"/>
        <end position="359"/>
    </location>
</feature>
<evidence type="ECO:0000256" key="1">
    <source>
        <dbReference type="SAM" id="MobiDB-lite"/>
    </source>
</evidence>
<feature type="compositionally biased region" description="Polar residues" evidence="1">
    <location>
        <begin position="57"/>
        <end position="67"/>
    </location>
</feature>
<evidence type="ECO:0000313" key="3">
    <source>
        <dbReference type="Proteomes" id="UP000193240"/>
    </source>
</evidence>
<dbReference type="InParanoid" id="A0A1Y2LW01"/>
<dbReference type="AlphaFoldDB" id="A0A1Y2LW01"/>
<feature type="region of interest" description="Disordered" evidence="1">
    <location>
        <begin position="399"/>
        <end position="443"/>
    </location>
</feature>
<evidence type="ECO:0000313" key="2">
    <source>
        <dbReference type="EMBL" id="OSS48055.1"/>
    </source>
</evidence>
<accession>A0A1Y2LW01</accession>
<organism evidence="2 3">
    <name type="scientific">Epicoccum nigrum</name>
    <name type="common">Soil fungus</name>
    <name type="synonym">Epicoccum purpurascens</name>
    <dbReference type="NCBI Taxonomy" id="105696"/>
    <lineage>
        <taxon>Eukaryota</taxon>
        <taxon>Fungi</taxon>
        <taxon>Dikarya</taxon>
        <taxon>Ascomycota</taxon>
        <taxon>Pezizomycotina</taxon>
        <taxon>Dothideomycetes</taxon>
        <taxon>Pleosporomycetidae</taxon>
        <taxon>Pleosporales</taxon>
        <taxon>Pleosporineae</taxon>
        <taxon>Didymellaceae</taxon>
        <taxon>Epicoccum</taxon>
    </lineage>
</organism>
<feature type="region of interest" description="Disordered" evidence="1">
    <location>
        <begin position="1"/>
        <end position="123"/>
    </location>
</feature>
<gene>
    <name evidence="2" type="ORF">B5807_06674</name>
</gene>
<dbReference type="EMBL" id="KZ107847">
    <property type="protein sequence ID" value="OSS48055.1"/>
    <property type="molecule type" value="Genomic_DNA"/>
</dbReference>
<feature type="compositionally biased region" description="Low complexity" evidence="1">
    <location>
        <begin position="38"/>
        <end position="52"/>
    </location>
</feature>
<sequence length="443" mass="47891">MPSFFTSSAPKKPTPVFAGIDDPFNFPASRMRYKSHSTLRTSSPDSSSATDSGYGSIDSSDNDTPLSPKSAPARHKRRLQRDSKGHWRTHSYEYQSEDNDASAERTPILTPGPKAPDNDHAWKPNLKHTFTLIVDESKPKKEKWFAKRVYGRALRQKERSEGLTQLQRDMAPVLRRAPLSPEADLSLHHHHHHKSPGSGGGSSSNGGVLRPVYGGRKQSTLLHPSAPPSFPFPPKSTIRLVSASDSSEVAPRGRGRKPSTLLHPSPPPKDDPPPAHGLRSPRHRSPTPMAIPEHSEGQPAPTPLRIHLNRRSVLHSCFSDSEDDEAEAKAEAESESEGRDGGDVEVDVDESESEGECEGDSDRLSVASIETAAGARNGMILARTAVVAQAQRVCVVNGSSSTNISSAGNGSGSGSGSSGSERKPLWQKRCSDLIPRCPEPIPR</sequence>
<keyword evidence="3" id="KW-1185">Reference proteome</keyword>
<proteinExistence type="predicted"/>
<protein>
    <submittedName>
        <fullName evidence="2">Uncharacterized protein</fullName>
    </submittedName>
</protein>
<feature type="compositionally biased region" description="Pro residues" evidence="1">
    <location>
        <begin position="225"/>
        <end position="234"/>
    </location>
</feature>
<name>A0A1Y2LW01_EPING</name>
<feature type="region of interest" description="Disordered" evidence="1">
    <location>
        <begin position="154"/>
        <end position="364"/>
    </location>
</feature>
<feature type="compositionally biased region" description="Basic and acidic residues" evidence="1">
    <location>
        <begin position="327"/>
        <end position="342"/>
    </location>
</feature>